<evidence type="ECO:0000259" key="6">
    <source>
        <dbReference type="Pfam" id="PF00135"/>
    </source>
</evidence>
<dbReference type="AlphaFoldDB" id="A0A8R2NNL5"/>
<evidence type="ECO:0000256" key="4">
    <source>
        <dbReference type="ARBA" id="ARBA00023180"/>
    </source>
</evidence>
<dbReference type="InterPro" id="IPR029058">
    <property type="entry name" value="AB_hydrolase_fold"/>
</dbReference>
<dbReference type="GeneID" id="100165600"/>
<keyword evidence="4" id="KW-0325">Glycoprotein</keyword>
<dbReference type="PANTHER" id="PTHR43142:SF1">
    <property type="entry name" value="CARBOXYLIC ESTER HYDROLASE"/>
    <property type="match status" value="1"/>
</dbReference>
<evidence type="ECO:0000313" key="7">
    <source>
        <dbReference type="EnsemblMetazoa" id="XP_029344195.1"/>
    </source>
</evidence>
<dbReference type="RefSeq" id="XP_029344195.1">
    <property type="nucleotide sequence ID" value="XM_029488335.1"/>
</dbReference>
<dbReference type="GO" id="GO:0052689">
    <property type="term" value="F:carboxylic ester hydrolase activity"/>
    <property type="evidence" value="ECO:0007669"/>
    <property type="project" value="UniProtKB-KW"/>
</dbReference>
<accession>A0A8R2NNL5</accession>
<dbReference type="PROSITE" id="PS00122">
    <property type="entry name" value="CARBOXYLESTERASE_B_1"/>
    <property type="match status" value="1"/>
</dbReference>
<evidence type="ECO:0000256" key="5">
    <source>
        <dbReference type="RuleBase" id="RU361235"/>
    </source>
</evidence>
<dbReference type="EC" id="3.1.1.-" evidence="5"/>
<proteinExistence type="inferred from homology"/>
<evidence type="ECO:0000256" key="3">
    <source>
        <dbReference type="ARBA" id="ARBA00022801"/>
    </source>
</evidence>
<name>A0A8R2NNL5_ACYPI</name>
<feature type="domain" description="Carboxylesterase type B" evidence="6">
    <location>
        <begin position="3"/>
        <end position="494"/>
    </location>
</feature>
<dbReference type="PANTHER" id="PTHR43142">
    <property type="entry name" value="CARBOXYLIC ESTER HYDROLASE"/>
    <property type="match status" value="1"/>
</dbReference>
<dbReference type="SUPFAM" id="SSF53474">
    <property type="entry name" value="alpha/beta-Hydrolases"/>
    <property type="match status" value="1"/>
</dbReference>
<evidence type="ECO:0000256" key="1">
    <source>
        <dbReference type="ARBA" id="ARBA00005964"/>
    </source>
</evidence>
<comment type="similarity">
    <text evidence="1 5">Belongs to the type-B carboxylesterase/lipase family.</text>
</comment>
<evidence type="ECO:0000256" key="2">
    <source>
        <dbReference type="ARBA" id="ARBA00022487"/>
    </source>
</evidence>
<dbReference type="InterPro" id="IPR019819">
    <property type="entry name" value="Carboxylesterase_B_CS"/>
</dbReference>
<dbReference type="Proteomes" id="UP000007819">
    <property type="component" value="Chromosome A1"/>
</dbReference>
<reference evidence="7" key="2">
    <citation type="submission" date="2022-06" db="UniProtKB">
        <authorList>
            <consortium name="EnsemblMetazoa"/>
        </authorList>
    </citation>
    <scope>IDENTIFICATION</scope>
</reference>
<dbReference type="KEGG" id="api:100165600"/>
<dbReference type="OrthoDB" id="19653at2759"/>
<protein>
    <recommendedName>
        <fullName evidence="5">Carboxylic ester hydrolase</fullName>
        <ecNumber evidence="5">3.1.1.-</ecNumber>
    </recommendedName>
</protein>
<keyword evidence="2" id="KW-0719">Serine esterase</keyword>
<dbReference type="Gene3D" id="3.40.50.1820">
    <property type="entry name" value="alpha/beta hydrolase"/>
    <property type="match status" value="1"/>
</dbReference>
<dbReference type="EnsemblMetazoa" id="XM_029488335.1">
    <property type="protein sequence ID" value="XP_029344195.1"/>
    <property type="gene ID" value="LOC100165600"/>
</dbReference>
<keyword evidence="8" id="KW-1185">Reference proteome</keyword>
<dbReference type="InterPro" id="IPR002018">
    <property type="entry name" value="CarbesteraseB"/>
</dbReference>
<evidence type="ECO:0000313" key="8">
    <source>
        <dbReference type="Proteomes" id="UP000007819"/>
    </source>
</evidence>
<dbReference type="Pfam" id="PF00135">
    <property type="entry name" value="COesterase"/>
    <property type="match status" value="1"/>
</dbReference>
<dbReference type="PROSITE" id="PS00941">
    <property type="entry name" value="CARBOXYLESTERASE_B_2"/>
    <property type="match status" value="1"/>
</dbReference>
<keyword evidence="3 5" id="KW-0378">Hydrolase</keyword>
<organism evidence="7 8">
    <name type="scientific">Acyrthosiphon pisum</name>
    <name type="common">Pea aphid</name>
    <dbReference type="NCBI Taxonomy" id="7029"/>
    <lineage>
        <taxon>Eukaryota</taxon>
        <taxon>Metazoa</taxon>
        <taxon>Ecdysozoa</taxon>
        <taxon>Arthropoda</taxon>
        <taxon>Hexapoda</taxon>
        <taxon>Insecta</taxon>
        <taxon>Pterygota</taxon>
        <taxon>Neoptera</taxon>
        <taxon>Paraneoptera</taxon>
        <taxon>Hemiptera</taxon>
        <taxon>Sternorrhyncha</taxon>
        <taxon>Aphidomorpha</taxon>
        <taxon>Aphidoidea</taxon>
        <taxon>Aphididae</taxon>
        <taxon>Macrosiphini</taxon>
        <taxon>Acyrthosiphon</taxon>
    </lineage>
</organism>
<reference evidence="8" key="1">
    <citation type="submission" date="2010-06" db="EMBL/GenBank/DDBJ databases">
        <authorList>
            <person name="Jiang H."/>
            <person name="Abraham K."/>
            <person name="Ali S."/>
            <person name="Alsbrooks S.L."/>
            <person name="Anim B.N."/>
            <person name="Anosike U.S."/>
            <person name="Attaway T."/>
            <person name="Bandaranaike D.P."/>
            <person name="Battles P.K."/>
            <person name="Bell S.N."/>
            <person name="Bell A.V."/>
            <person name="Beltran B."/>
            <person name="Bickham C."/>
            <person name="Bustamante Y."/>
            <person name="Caleb T."/>
            <person name="Canada A."/>
            <person name="Cardenas V."/>
            <person name="Carter K."/>
            <person name="Chacko J."/>
            <person name="Chandrabose M.N."/>
            <person name="Chavez D."/>
            <person name="Chavez A."/>
            <person name="Chen L."/>
            <person name="Chu H.-S."/>
            <person name="Claassen K.J."/>
            <person name="Cockrell R."/>
            <person name="Collins M."/>
            <person name="Cooper J.A."/>
            <person name="Cree A."/>
            <person name="Curry S.M."/>
            <person name="Da Y."/>
            <person name="Dao M.D."/>
            <person name="Das B."/>
            <person name="Davila M.-L."/>
            <person name="Davy-Carroll L."/>
            <person name="Denson S."/>
            <person name="Dinh H."/>
            <person name="Ebong V.E."/>
            <person name="Edwards J.R."/>
            <person name="Egan A."/>
            <person name="El-Daye J."/>
            <person name="Escobedo L."/>
            <person name="Fernandez S."/>
            <person name="Fernando P.R."/>
            <person name="Flagg N."/>
            <person name="Forbes L.D."/>
            <person name="Fowler R.G."/>
            <person name="Fu Q."/>
            <person name="Gabisi R.A."/>
            <person name="Ganer J."/>
            <person name="Garbino Pronczuk A."/>
            <person name="Garcia R.M."/>
            <person name="Garner T."/>
            <person name="Garrett T.E."/>
            <person name="Gonzalez D.A."/>
            <person name="Hamid H."/>
            <person name="Hawkins E.S."/>
            <person name="Hirani K."/>
            <person name="Hogues M.E."/>
            <person name="Hollins B."/>
            <person name="Hsiao C.-H."/>
            <person name="Jabil R."/>
            <person name="James M.L."/>
            <person name="Jhangiani S.N."/>
            <person name="Johnson B."/>
            <person name="Johnson Q."/>
            <person name="Joshi V."/>
            <person name="Kalu J.B."/>
            <person name="Kam C."/>
            <person name="Kashfia A."/>
            <person name="Keebler J."/>
            <person name="Kisamo H."/>
            <person name="Kovar C.L."/>
            <person name="Lago L.A."/>
            <person name="Lai C.-Y."/>
            <person name="Laidlaw J."/>
            <person name="Lara F."/>
            <person name="Le T.-K."/>
            <person name="Lee S.L."/>
            <person name="Legall F.H."/>
            <person name="Lemon S.J."/>
            <person name="Lewis L.R."/>
            <person name="Li B."/>
            <person name="Liu Y."/>
            <person name="Liu Y.-S."/>
            <person name="Lopez J."/>
            <person name="Lozado R.J."/>
            <person name="Lu J."/>
            <person name="Madu R.C."/>
            <person name="Maheshwari M."/>
            <person name="Maheshwari R."/>
            <person name="Malloy K."/>
            <person name="Martinez E."/>
            <person name="Mathew T."/>
            <person name="Mercado I.C."/>
            <person name="Mercado C."/>
            <person name="Meyer B."/>
            <person name="Montgomery K."/>
            <person name="Morgan M.B."/>
            <person name="Munidasa M."/>
            <person name="Nazareth L.V."/>
            <person name="Nelson J."/>
            <person name="Ng B.M."/>
            <person name="Nguyen N.B."/>
            <person name="Nguyen P.Q."/>
            <person name="Nguyen T."/>
            <person name="Obregon M."/>
            <person name="Okwuonu G.O."/>
            <person name="Onwere C.G."/>
            <person name="Orozco G."/>
            <person name="Parra A."/>
            <person name="Patel S."/>
            <person name="Patil S."/>
            <person name="Perez A."/>
            <person name="Perez Y."/>
            <person name="Pham C."/>
            <person name="Primus E.L."/>
            <person name="Pu L.-L."/>
            <person name="Puazo M."/>
            <person name="Qin X."/>
            <person name="Quiroz J.B."/>
            <person name="Reese J."/>
            <person name="Richards S."/>
            <person name="Rives C.M."/>
            <person name="Robberts R."/>
            <person name="Ruiz S.J."/>
            <person name="Ruiz M.J."/>
            <person name="Santibanez J."/>
            <person name="Schneider B.W."/>
            <person name="Sisson I."/>
            <person name="Smith M."/>
            <person name="Sodergren E."/>
            <person name="Song X.-Z."/>
            <person name="Song B.B."/>
            <person name="Summersgill H."/>
            <person name="Thelus R."/>
            <person name="Thornton R.D."/>
            <person name="Trejos Z.Y."/>
            <person name="Usmani K."/>
            <person name="Vattathil S."/>
            <person name="Villasana D."/>
            <person name="Walker D.L."/>
            <person name="Wang S."/>
            <person name="Wang K."/>
            <person name="White C.S."/>
            <person name="Williams A.C."/>
            <person name="Williamson J."/>
            <person name="Wilson K."/>
            <person name="Woghiren I.O."/>
            <person name="Woodworth J.R."/>
            <person name="Worley K.C."/>
            <person name="Wright R.A."/>
            <person name="Wu W."/>
            <person name="Young L."/>
            <person name="Zhang L."/>
            <person name="Zhang J."/>
            <person name="Zhu Y."/>
            <person name="Muzny D.M."/>
            <person name="Weinstock G."/>
            <person name="Gibbs R.A."/>
        </authorList>
    </citation>
    <scope>NUCLEOTIDE SEQUENCE [LARGE SCALE GENOMIC DNA]</scope>
    <source>
        <strain evidence="8">LSR1</strain>
    </source>
</reference>
<sequence length="497" mass="56323">MTVVLEQGTLQGLHYKTRLSNKSYVSFLGIPYALPPINDLRFKPPAKHPGWTGIFKAFSCGKVCMQYDIIMTKQIIGSEDCLYLNIFVPQEEVAEKKAVMVFIHGGAFNFGSGSLDLYSPDYLLDENVIVVTINYRLNVLGFLNFGIEECPGNMGLKDQLFALKWIKVNISAFGGDTNNITIFGESAGSVSVHCHLLSPQSTGSFHKAIMQSGCVFNPWALNERHTEVAFKLAEKLGCQKDDPKEIVKYLLNVPAIDLVKFSTLKIKFEGQRDLLNLQFVPTIESEAVSDRFIPAHPDILIKSASAVPLITGTNNMEGMIVLGGNKLKKLFDYQKLEEIRKLFETDYSEEIIRKVKNYYFSEHEQASDITILENTCRLYSDVFFTKDFYRGFKSLLKKDGQPIYNYEFKFDGELNAFKKLLFATWPKFHSLKGACHADELNYLFYGQLFGFLPEANTPEHRMCKTMSKLWCNFSKTGNPNSSDSNVVWNNTNLDNPK</sequence>
<dbReference type="InterPro" id="IPR019826">
    <property type="entry name" value="Carboxylesterase_B_AS"/>
</dbReference>